<proteinExistence type="predicted"/>
<feature type="domain" description="DUF4340" evidence="1">
    <location>
        <begin position="236"/>
        <end position="380"/>
    </location>
</feature>
<gene>
    <name evidence="2" type="ORF">J5W02_08895</name>
</gene>
<name>A0ABS7DQ40_9FIRM</name>
<accession>A0ABS7DQ40</accession>
<feature type="domain" description="DUF4340" evidence="1">
    <location>
        <begin position="124"/>
        <end position="212"/>
    </location>
</feature>
<dbReference type="Proteomes" id="UP000719942">
    <property type="component" value="Unassembled WGS sequence"/>
</dbReference>
<dbReference type="Pfam" id="PF14238">
    <property type="entry name" value="DUF4340"/>
    <property type="match status" value="2"/>
</dbReference>
<protein>
    <submittedName>
        <fullName evidence="2">DUF4340 domain-containing protein</fullName>
    </submittedName>
</protein>
<evidence type="ECO:0000313" key="2">
    <source>
        <dbReference type="EMBL" id="MBW7572930.1"/>
    </source>
</evidence>
<sequence length="480" mass="50835">MKTSTRNLVIVAGCIVVLGGVAAALLMTGEKDGVSSSAASASTIELVSKTSQDIVSISVKNKKGSYTIVPVEKPAAAASSVASGTASAVAETTYMVKELGGVPINSTAASQVVQNGFSLVATKNLGTVSDLSEFGLKDPQATVEVAFKDGSSYNYKIGNPSATDSTAYYMCGENSENVYIVSIDSGILESKTYFVSKEIMNITSSTGVNDFTKITLSGTNFPKPVTVMKSGTEGIITSPVSAPTDAEKLSAVESALASLTADSVADVNPDAAALKSYGLDKPTAVADFTVNQKSYRLLVGALKDSSYYVKLDNVEAVYLVKAENLDAWVKASAFTLRSKDILKPDITEVKSLSVEAGSTLWNFAVARTKDETKSTEDKTEYTYGVTGTNGKKLDYEKNYTPYFEQVTGVQLLEPADTKPAGTPELKLQYAYFDKDGTDTVEFYKTGDRLYTAVVNGVVYGVVTQDDVQKMITGAKALQES</sequence>
<dbReference type="EMBL" id="JAGFNZ010000003">
    <property type="protein sequence ID" value="MBW7572930.1"/>
    <property type="molecule type" value="Genomic_DNA"/>
</dbReference>
<keyword evidence="3" id="KW-1185">Reference proteome</keyword>
<evidence type="ECO:0000259" key="1">
    <source>
        <dbReference type="Pfam" id="PF14238"/>
    </source>
</evidence>
<evidence type="ECO:0000313" key="3">
    <source>
        <dbReference type="Proteomes" id="UP000719942"/>
    </source>
</evidence>
<reference evidence="2 3" key="1">
    <citation type="submission" date="2021-03" db="EMBL/GenBank/DDBJ databases">
        <title>Caproiciproducens sp. nov. isolated from feces of cow.</title>
        <authorList>
            <person name="Choi J.-Y."/>
        </authorList>
    </citation>
    <scope>NUCLEOTIDE SEQUENCE [LARGE SCALE GENOMIC DNA]</scope>
    <source>
        <strain evidence="2 3">AGMB10547</strain>
    </source>
</reference>
<organism evidence="2 3">
    <name type="scientific">Caproiciproducens faecalis</name>
    <dbReference type="NCBI Taxonomy" id="2820301"/>
    <lineage>
        <taxon>Bacteria</taxon>
        <taxon>Bacillati</taxon>
        <taxon>Bacillota</taxon>
        <taxon>Clostridia</taxon>
        <taxon>Eubacteriales</taxon>
        <taxon>Acutalibacteraceae</taxon>
        <taxon>Caproiciproducens</taxon>
    </lineage>
</organism>
<dbReference type="RefSeq" id="WP_219965345.1">
    <property type="nucleotide sequence ID" value="NZ_JAGFNZ010000003.1"/>
</dbReference>
<dbReference type="InterPro" id="IPR025641">
    <property type="entry name" value="DUF4340"/>
</dbReference>
<comment type="caution">
    <text evidence="2">The sequence shown here is derived from an EMBL/GenBank/DDBJ whole genome shotgun (WGS) entry which is preliminary data.</text>
</comment>